<dbReference type="Pfam" id="PF06691">
    <property type="entry name" value="DUF1189"/>
    <property type="match status" value="1"/>
</dbReference>
<sequence>MWILTAFYNSLFNVAWLREQRGRLGRAFAYAVIFLVLIFALRLIQLAFFALPKVLETAETEIVKNTPDFTATWKNEKLAITGFPQPFVADKLFGDDSVRIVIDTESTSTPSIESLKKDADHDAIILITRDYFSFYNSEDKTTQTETFAGLPDDTVFTKANVVDGIAKVRSYGHWIGVVLLAIGVFVLLIGKFIGLLFLTGVVYIVARVRKFAWTYKEILATGFYATTLPTIIATTAVWFGLPFGFISTLVFLLLMYLVVSGFDNDKKTETPSTTIQSPN</sequence>
<feature type="transmembrane region" description="Helical" evidence="1">
    <location>
        <begin position="27"/>
        <end position="51"/>
    </location>
</feature>
<gene>
    <name evidence="2" type="ORF">A2983_01990</name>
</gene>
<evidence type="ECO:0000256" key="1">
    <source>
        <dbReference type="SAM" id="Phobius"/>
    </source>
</evidence>
<dbReference type="EMBL" id="MFQH01000024">
    <property type="protein sequence ID" value="OGH77453.1"/>
    <property type="molecule type" value="Genomic_DNA"/>
</dbReference>
<dbReference type="InterPro" id="IPR009574">
    <property type="entry name" value="DUF1189"/>
</dbReference>
<reference evidence="2 3" key="1">
    <citation type="journal article" date="2016" name="Nat. Commun.">
        <title>Thousands of microbial genomes shed light on interconnected biogeochemical processes in an aquifer system.</title>
        <authorList>
            <person name="Anantharaman K."/>
            <person name="Brown C.T."/>
            <person name="Hug L.A."/>
            <person name="Sharon I."/>
            <person name="Castelle C.J."/>
            <person name="Probst A.J."/>
            <person name="Thomas B.C."/>
            <person name="Singh A."/>
            <person name="Wilkins M.J."/>
            <person name="Karaoz U."/>
            <person name="Brodie E.L."/>
            <person name="Williams K.H."/>
            <person name="Hubbard S.S."/>
            <person name="Banfield J.F."/>
        </authorList>
    </citation>
    <scope>NUCLEOTIDE SEQUENCE [LARGE SCALE GENOMIC DNA]</scope>
</reference>
<feature type="transmembrane region" description="Helical" evidence="1">
    <location>
        <begin position="245"/>
        <end position="262"/>
    </location>
</feature>
<dbReference type="AlphaFoldDB" id="A0A1F6N1D1"/>
<evidence type="ECO:0000313" key="3">
    <source>
        <dbReference type="Proteomes" id="UP000177040"/>
    </source>
</evidence>
<comment type="caution">
    <text evidence="2">The sequence shown here is derived from an EMBL/GenBank/DDBJ whole genome shotgun (WGS) entry which is preliminary data.</text>
</comment>
<organism evidence="2 3">
    <name type="scientific">Candidatus Magasanikbacteria bacterium RIFCSPLOWO2_01_FULL_40_15</name>
    <dbReference type="NCBI Taxonomy" id="1798686"/>
    <lineage>
        <taxon>Bacteria</taxon>
        <taxon>Candidatus Magasanikiibacteriota</taxon>
    </lineage>
</organism>
<dbReference type="Proteomes" id="UP000177040">
    <property type="component" value="Unassembled WGS sequence"/>
</dbReference>
<protein>
    <recommendedName>
        <fullName evidence="4">DUF1189 domain-containing protein</fullName>
    </recommendedName>
</protein>
<name>A0A1F6N1D1_9BACT</name>
<proteinExistence type="predicted"/>
<keyword evidence="1" id="KW-1133">Transmembrane helix</keyword>
<evidence type="ECO:0008006" key="4">
    <source>
        <dbReference type="Google" id="ProtNLM"/>
    </source>
</evidence>
<keyword evidence="1" id="KW-0472">Membrane</keyword>
<keyword evidence="1" id="KW-0812">Transmembrane</keyword>
<evidence type="ECO:0000313" key="2">
    <source>
        <dbReference type="EMBL" id="OGH77453.1"/>
    </source>
</evidence>
<feature type="transmembrane region" description="Helical" evidence="1">
    <location>
        <begin position="218"/>
        <end position="239"/>
    </location>
</feature>
<feature type="transmembrane region" description="Helical" evidence="1">
    <location>
        <begin position="174"/>
        <end position="206"/>
    </location>
</feature>
<accession>A0A1F6N1D1</accession>